<comment type="caution">
    <text evidence="2">The sequence shown here is derived from an EMBL/GenBank/DDBJ whole genome shotgun (WGS) entry which is preliminary data.</text>
</comment>
<feature type="region of interest" description="Disordered" evidence="1">
    <location>
        <begin position="105"/>
        <end position="139"/>
    </location>
</feature>
<dbReference type="PANTHER" id="PTHR46732">
    <property type="entry name" value="ATP-DEPENDENT PROTEASE LA (LON) DOMAIN PROTEIN"/>
    <property type="match status" value="1"/>
</dbReference>
<organism evidence="2 3">
    <name type="scientific">Cyclotella cryptica</name>
    <dbReference type="NCBI Taxonomy" id="29204"/>
    <lineage>
        <taxon>Eukaryota</taxon>
        <taxon>Sar</taxon>
        <taxon>Stramenopiles</taxon>
        <taxon>Ochrophyta</taxon>
        <taxon>Bacillariophyta</taxon>
        <taxon>Coscinodiscophyceae</taxon>
        <taxon>Thalassiosirophycidae</taxon>
        <taxon>Stephanodiscales</taxon>
        <taxon>Stephanodiscaceae</taxon>
        <taxon>Cyclotella</taxon>
    </lineage>
</organism>
<feature type="region of interest" description="Disordered" evidence="1">
    <location>
        <begin position="619"/>
        <end position="641"/>
    </location>
</feature>
<feature type="compositionally biased region" description="Polar residues" evidence="1">
    <location>
        <begin position="488"/>
        <end position="498"/>
    </location>
</feature>
<sequence length="763" mass="86125">MTTLNEMRSVISNPAKKRRRRTNGKMDGRLPSFFTASPALQTMGVILVLSCASSASPASQSLRQLAFVSSRQCRSGGGRCMTVREREPQQMGTRFSPVYRKSPFAMKASNNNNDHDDDDFKSNESHQPNDDDDDEGYDDIQSRLNKISWLPSVKLGKQPVAYSKSSRVESASGEGYASLQGRNTPPGYNNVEILPVLPLSMVSGLESLFADDEDAQEESSYGSGVWEVESSSVLVADGDDSTMFSGTSGYLPHTKGHVLTVAEPRYKKLYDDLLQMGSYYGTKREGAIRRAKERGDDMDKVLLSSNLPDPDEKRRFIVTVTNPKEDGVFAEYGVLFQLRDLDEVAAIASYEDDLSVEELNELMDPREFGYEDSISEDFMDVLLETHYEATHDVVGRVKIHRFVNPECWQDGPDGEEYLMAEATVFDLIENVHAKTKVAQREEKETVAKRLEEHVKQEAIGNVAEAVSRIREELLSAVDDAFVKQQQQRLTTKPDFSNKQAEKKTSNANFASPSLPKKQIPLVPKGILVERRADGSFLQEERDLRESFAQLVSLQQELREKFRFTRESVKSFGIGSVGMWLSAAAWSKFVEKRLEAANGDMQSELQAKLVEYLTGRNERNEDQVVKTGNEKQDGDEAYEGEPDSIDFDDLSPELQHEFQLVQARATEELGPVAFERAIQMQRIIQAENYLERLNLLRECVEGERRRLEAKKMLRLAFSSHNSLGEGSRESPRLTRKEAMIVFEKLMRKDQTDDDGSKFQEDAFQ</sequence>
<evidence type="ECO:0000313" key="2">
    <source>
        <dbReference type="EMBL" id="KAL3787020.1"/>
    </source>
</evidence>
<feature type="region of interest" description="Disordered" evidence="1">
    <location>
        <begin position="160"/>
        <end position="189"/>
    </location>
</feature>
<proteinExistence type="predicted"/>
<protein>
    <submittedName>
        <fullName evidence="2">Uncharacterized protein</fullName>
    </submittedName>
</protein>
<evidence type="ECO:0000256" key="1">
    <source>
        <dbReference type="SAM" id="MobiDB-lite"/>
    </source>
</evidence>
<accession>A0ABD3PKY0</accession>
<feature type="region of interest" description="Disordered" evidence="1">
    <location>
        <begin position="1"/>
        <end position="30"/>
    </location>
</feature>
<dbReference type="Proteomes" id="UP001516023">
    <property type="component" value="Unassembled WGS sequence"/>
</dbReference>
<evidence type="ECO:0000313" key="3">
    <source>
        <dbReference type="Proteomes" id="UP001516023"/>
    </source>
</evidence>
<dbReference type="EMBL" id="JABMIG020000183">
    <property type="protein sequence ID" value="KAL3787020.1"/>
    <property type="molecule type" value="Genomic_DNA"/>
</dbReference>
<dbReference type="PANTHER" id="PTHR46732:SF8">
    <property type="entry name" value="ATP-DEPENDENT PROTEASE LA (LON) DOMAIN PROTEIN"/>
    <property type="match status" value="1"/>
</dbReference>
<keyword evidence="3" id="KW-1185">Reference proteome</keyword>
<gene>
    <name evidence="2" type="ORF">HJC23_010637</name>
</gene>
<reference evidence="2 3" key="1">
    <citation type="journal article" date="2020" name="G3 (Bethesda)">
        <title>Improved Reference Genome for Cyclotella cryptica CCMP332, a Model for Cell Wall Morphogenesis, Salinity Adaptation, and Lipid Production in Diatoms (Bacillariophyta).</title>
        <authorList>
            <person name="Roberts W.R."/>
            <person name="Downey K.M."/>
            <person name="Ruck E.C."/>
            <person name="Traller J.C."/>
            <person name="Alverson A.J."/>
        </authorList>
    </citation>
    <scope>NUCLEOTIDE SEQUENCE [LARGE SCALE GENOMIC DNA]</scope>
    <source>
        <strain evidence="2 3">CCMP332</strain>
    </source>
</reference>
<feature type="compositionally biased region" description="Basic and acidic residues" evidence="1">
    <location>
        <begin position="118"/>
        <end position="129"/>
    </location>
</feature>
<feature type="region of interest" description="Disordered" evidence="1">
    <location>
        <begin position="488"/>
        <end position="516"/>
    </location>
</feature>
<feature type="compositionally biased region" description="Basic and acidic residues" evidence="1">
    <location>
        <begin position="619"/>
        <end position="633"/>
    </location>
</feature>
<name>A0ABD3PKY0_9STRA</name>
<feature type="compositionally biased region" description="Polar residues" evidence="1">
    <location>
        <begin position="1"/>
        <end position="12"/>
    </location>
</feature>
<dbReference type="AlphaFoldDB" id="A0ABD3PKY0"/>